<dbReference type="GO" id="GO:0031037">
    <property type="term" value="P:myosin II filament disassembly"/>
    <property type="evidence" value="ECO:0007669"/>
    <property type="project" value="TreeGrafter"/>
</dbReference>
<reference evidence="8" key="1">
    <citation type="submission" date="2019-11" db="EMBL/GenBank/DDBJ databases">
        <title>Leishmania tarentolae CDS.</title>
        <authorList>
            <person name="Goto Y."/>
            <person name="Yamagishi J."/>
        </authorList>
    </citation>
    <scope>NUCLEOTIDE SEQUENCE [LARGE SCALE GENOMIC DNA]</scope>
    <source>
        <strain evidence="8">Parrot Tar II</strain>
    </source>
</reference>
<dbReference type="Pfam" id="PF02816">
    <property type="entry name" value="Alpha_kinase"/>
    <property type="match status" value="1"/>
</dbReference>
<keyword evidence="2" id="KW-0808">Transferase</keyword>
<dbReference type="AlphaFoldDB" id="A0A640KWE6"/>
<dbReference type="InterPro" id="IPR051852">
    <property type="entry name" value="Alpha-type_PK"/>
</dbReference>
<keyword evidence="1" id="KW-0723">Serine/threonine-protein kinase</keyword>
<comment type="caution">
    <text evidence="8">The sequence shown here is derived from an EMBL/GenBank/DDBJ whole genome shotgun (WGS) entry which is preliminary data.</text>
</comment>
<feature type="compositionally biased region" description="Basic and acidic residues" evidence="6">
    <location>
        <begin position="1"/>
        <end position="19"/>
    </location>
</feature>
<evidence type="ECO:0000256" key="6">
    <source>
        <dbReference type="SAM" id="MobiDB-lite"/>
    </source>
</evidence>
<accession>A0A640KWE6</accession>
<organism evidence="8 9">
    <name type="scientific">Leishmania tarentolae</name>
    <name type="common">Sauroleishmania tarentolae</name>
    <dbReference type="NCBI Taxonomy" id="5689"/>
    <lineage>
        <taxon>Eukaryota</taxon>
        <taxon>Discoba</taxon>
        <taxon>Euglenozoa</taxon>
        <taxon>Kinetoplastea</taxon>
        <taxon>Metakinetoplastina</taxon>
        <taxon>Trypanosomatida</taxon>
        <taxon>Trypanosomatidae</taxon>
        <taxon>Leishmaniinae</taxon>
        <taxon>Leishmania</taxon>
        <taxon>lizard Leishmania</taxon>
    </lineage>
</organism>
<evidence type="ECO:0000256" key="4">
    <source>
        <dbReference type="ARBA" id="ARBA00022777"/>
    </source>
</evidence>
<feature type="compositionally biased region" description="Polar residues" evidence="6">
    <location>
        <begin position="223"/>
        <end position="235"/>
    </location>
</feature>
<keyword evidence="4" id="KW-0418">Kinase</keyword>
<feature type="region of interest" description="Disordered" evidence="6">
    <location>
        <begin position="1"/>
        <end position="65"/>
    </location>
</feature>
<dbReference type="PANTHER" id="PTHR45992:SF2">
    <property type="entry name" value="EUKARYOTIC ELONGATION FACTOR 2 KINASE"/>
    <property type="match status" value="1"/>
</dbReference>
<dbReference type="GO" id="GO:1903013">
    <property type="term" value="P:response to differentiation-inducing factor 1"/>
    <property type="evidence" value="ECO:0007669"/>
    <property type="project" value="TreeGrafter"/>
</dbReference>
<evidence type="ECO:0000313" key="9">
    <source>
        <dbReference type="Proteomes" id="UP000419144"/>
    </source>
</evidence>
<evidence type="ECO:0000256" key="5">
    <source>
        <dbReference type="ARBA" id="ARBA00022840"/>
    </source>
</evidence>
<proteinExistence type="predicted"/>
<dbReference type="GO" id="GO:0005524">
    <property type="term" value="F:ATP binding"/>
    <property type="evidence" value="ECO:0007669"/>
    <property type="project" value="UniProtKB-KW"/>
</dbReference>
<dbReference type="VEuPathDB" id="TriTrypDB:LtaPh_3646600"/>
<protein>
    <submittedName>
        <fullName evidence="8">Elongation factor-2 kinase-like protein</fullName>
    </submittedName>
</protein>
<dbReference type="InterPro" id="IPR011009">
    <property type="entry name" value="Kinase-like_dom_sf"/>
</dbReference>
<gene>
    <name evidence="8" type="ORF">LtaPh_3646600</name>
</gene>
<feature type="compositionally biased region" description="Polar residues" evidence="6">
    <location>
        <begin position="56"/>
        <end position="65"/>
    </location>
</feature>
<evidence type="ECO:0000256" key="1">
    <source>
        <dbReference type="ARBA" id="ARBA00022527"/>
    </source>
</evidence>
<dbReference type="PROSITE" id="PS51158">
    <property type="entry name" value="ALPHA_KINASE"/>
    <property type="match status" value="1"/>
</dbReference>
<dbReference type="Proteomes" id="UP000419144">
    <property type="component" value="Unassembled WGS sequence"/>
</dbReference>
<evidence type="ECO:0000313" key="8">
    <source>
        <dbReference type="EMBL" id="GET93551.1"/>
    </source>
</evidence>
<feature type="compositionally biased region" description="Low complexity" evidence="6">
    <location>
        <begin position="246"/>
        <end position="259"/>
    </location>
</feature>
<dbReference type="SUPFAM" id="SSF56112">
    <property type="entry name" value="Protein kinase-like (PK-like)"/>
    <property type="match status" value="1"/>
</dbReference>
<evidence type="ECO:0000259" key="7">
    <source>
        <dbReference type="PROSITE" id="PS51158"/>
    </source>
</evidence>
<dbReference type="EMBL" id="BLBS01000057">
    <property type="protein sequence ID" value="GET93551.1"/>
    <property type="molecule type" value="Genomic_DNA"/>
</dbReference>
<dbReference type="GO" id="GO:0003746">
    <property type="term" value="F:translation elongation factor activity"/>
    <property type="evidence" value="ECO:0007669"/>
    <property type="project" value="UniProtKB-KW"/>
</dbReference>
<feature type="domain" description="Alpha-type protein kinase" evidence="7">
    <location>
        <begin position="353"/>
        <end position="601"/>
    </location>
</feature>
<name>A0A640KWE6_LEITA</name>
<feature type="region of interest" description="Disordered" evidence="6">
    <location>
        <begin position="182"/>
        <end position="299"/>
    </location>
</feature>
<keyword evidence="9" id="KW-1185">Reference proteome</keyword>
<dbReference type="Gene3D" id="3.30.200.20">
    <property type="entry name" value="Phosphorylase Kinase, domain 1"/>
    <property type="match status" value="1"/>
</dbReference>
<keyword evidence="5" id="KW-0067">ATP-binding</keyword>
<dbReference type="GO" id="GO:0004674">
    <property type="term" value="F:protein serine/threonine kinase activity"/>
    <property type="evidence" value="ECO:0007669"/>
    <property type="project" value="UniProtKB-KW"/>
</dbReference>
<keyword evidence="3" id="KW-0547">Nucleotide-binding</keyword>
<dbReference type="SMART" id="SM00811">
    <property type="entry name" value="Alpha_kinase"/>
    <property type="match status" value="1"/>
</dbReference>
<dbReference type="OrthoDB" id="301415at2759"/>
<feature type="compositionally biased region" description="Low complexity" evidence="6">
    <location>
        <begin position="205"/>
        <end position="220"/>
    </location>
</feature>
<sequence>MGSERAADVRARECSDPPRGRRSVQDSALRCPYGTEGRDEPPFSKSPSPTGKLRHASSTPRSVSLCATTDNNDSSIALSEAPLLASTLHDSCKRRFCPDQVVLDSSSRHNLKQCSDHRALGRAASSPMLSSASLAPQLIKWSSGRAPHKDQQWIDSAVDAPAPTHQYSTGMKSASVPLALSNEAESRNKPQYIRKKYPIGKRTNSKSTSSSPRLRSMSPTAPTPSTQDLNPNSHGSPKRPIRAADPKGSPSAKLSGSASPSPPKSSPEPSDTMRRTSGQDAVLPKADASDPGAPPSTSTVLLNAKPAAALQSSSATAPVSSCAIWTPPLNTHEIPEHLPTDEPDVLVPAHRYVYDVKTCTWNGVDTMIRVRHPNRGVSQGTMRVCFALEELDETGRSSQMVAKMFRHNISKVVESDYFNEGEAQCICGMLADKFNKVPMPEGFERHVLSFLQCDTVRIKPSEVPEAYQHIRRGFFSYRTTDSASILFTMEPLLTGNFTKYTNNFGGVYEGFEKRRTSEEEKQRHRVLMAVEAFSHFTLVESGGSMLVCDLQGVHDFLTDPQIHTVDGKGLGMGNMGQEGIDKWMEAHVCNEVCRAMKLKPLCKGPGNFPPTAENERRVSYYQVLRRKLRSQSVEWPEEIIPLSKPLSLMSDDEQLEYAIRLSALLSE</sequence>
<evidence type="ECO:0000256" key="2">
    <source>
        <dbReference type="ARBA" id="ARBA00022679"/>
    </source>
</evidence>
<dbReference type="CDD" id="cd04515">
    <property type="entry name" value="Alpha_kinase"/>
    <property type="match status" value="1"/>
</dbReference>
<dbReference type="Gene3D" id="3.20.200.10">
    <property type="entry name" value="MHCK/EF2 kinase"/>
    <property type="match status" value="1"/>
</dbReference>
<dbReference type="InterPro" id="IPR004166">
    <property type="entry name" value="a-kinase_dom"/>
</dbReference>
<evidence type="ECO:0000256" key="3">
    <source>
        <dbReference type="ARBA" id="ARBA00022741"/>
    </source>
</evidence>
<dbReference type="PANTHER" id="PTHR45992">
    <property type="entry name" value="EUKARYOTIC ELONGATION FACTOR 2 KINASE-RELATED"/>
    <property type="match status" value="1"/>
</dbReference>